<keyword evidence="8" id="KW-1185">Reference proteome</keyword>
<dbReference type="InterPro" id="IPR029063">
    <property type="entry name" value="SAM-dependent_MTases_sf"/>
</dbReference>
<dbReference type="eggNOG" id="KOG2904">
    <property type="taxonomic scope" value="Eukaryota"/>
</dbReference>
<dbReference type="Gene3D" id="3.40.50.150">
    <property type="entry name" value="Vaccinia Virus protein VP39"/>
    <property type="match status" value="1"/>
</dbReference>
<sequence length="302" mass="34767">MTRISSKVIREAYKVSKLLPPLLRATKNLDLAKCELQWIKRELPKNKWTEAVIRRSNYEPLQYVLGSQPFGSLDILCRRNVLIPRWETEEWVTRLSDMIRQHIKDTTQLKILDACTGTGCISLLLHQKLSEEAKYKTDILGFDVSYDAVTLANDNLNKNEPSWSLEKSSVTFRKSNIFHWSLNDTAESFDLIVSNPPYITREEYSSPVTLEGVARSVKLYEPSLALIGQYEFYEKLVDITVSTNAKAFIFELGSNDQATYVEKQINSLAAGWKTKMYSDTADKIRCVLGWKKDTVWDFLVKF</sequence>
<dbReference type="STRING" id="559304.G8Y0U7"/>
<proteinExistence type="predicted"/>
<dbReference type="PANTHER" id="PTHR18895">
    <property type="entry name" value="HEMK METHYLTRANSFERASE"/>
    <property type="match status" value="1"/>
</dbReference>
<accession>G8Y0U7</accession>
<keyword evidence="2" id="KW-0489">Methyltransferase</keyword>
<dbReference type="FunCoup" id="G8Y0U7">
    <property type="interactions" value="134"/>
</dbReference>
<dbReference type="InterPro" id="IPR004556">
    <property type="entry name" value="HemK-like"/>
</dbReference>
<evidence type="ECO:0000256" key="4">
    <source>
        <dbReference type="ARBA" id="ARBA00022691"/>
    </source>
</evidence>
<dbReference type="GO" id="GO:0008276">
    <property type="term" value="F:protein methyltransferase activity"/>
    <property type="evidence" value="ECO:0007669"/>
    <property type="project" value="InterPro"/>
</dbReference>
<dbReference type="NCBIfam" id="TIGR00536">
    <property type="entry name" value="hemK_fam"/>
    <property type="match status" value="1"/>
</dbReference>
<dbReference type="GO" id="GO:0005739">
    <property type="term" value="C:mitochondrion"/>
    <property type="evidence" value="ECO:0007669"/>
    <property type="project" value="TreeGrafter"/>
</dbReference>
<dbReference type="EMBL" id="FO082046">
    <property type="protein sequence ID" value="CCE86450.1"/>
    <property type="molecule type" value="Genomic_DNA"/>
</dbReference>
<organism evidence="7 8">
    <name type="scientific">Pichia sorbitophila (strain ATCC MYA-4447 / BCRC 22081 / CBS 7064 / NBRC 10061 / NRRL Y-12695)</name>
    <name type="common">Hybrid yeast</name>
    <dbReference type="NCBI Taxonomy" id="559304"/>
    <lineage>
        <taxon>Eukaryota</taxon>
        <taxon>Fungi</taxon>
        <taxon>Dikarya</taxon>
        <taxon>Ascomycota</taxon>
        <taxon>Saccharomycotina</taxon>
        <taxon>Pichiomycetes</taxon>
        <taxon>Debaryomycetaceae</taxon>
        <taxon>Millerozyma</taxon>
    </lineage>
</organism>
<dbReference type="Pfam" id="PF05175">
    <property type="entry name" value="MTS"/>
    <property type="match status" value="1"/>
</dbReference>
<evidence type="ECO:0000259" key="6">
    <source>
        <dbReference type="Pfam" id="PF05175"/>
    </source>
</evidence>
<dbReference type="InterPro" id="IPR050320">
    <property type="entry name" value="N5-glutamine_MTase"/>
</dbReference>
<evidence type="ECO:0000256" key="2">
    <source>
        <dbReference type="ARBA" id="ARBA00022603"/>
    </source>
</evidence>
<protein>
    <recommendedName>
        <fullName evidence="1">peptide chain release factor N(5)-glutamine methyltransferase</fullName>
        <ecNumber evidence="1">2.1.1.297</ecNumber>
    </recommendedName>
</protein>
<dbReference type="InParanoid" id="G8Y0U7"/>
<dbReference type="GO" id="GO:0003676">
    <property type="term" value="F:nucleic acid binding"/>
    <property type="evidence" value="ECO:0007669"/>
    <property type="project" value="InterPro"/>
</dbReference>
<feature type="domain" description="Methyltransferase small" evidence="6">
    <location>
        <begin position="96"/>
        <end position="216"/>
    </location>
</feature>
<evidence type="ECO:0000256" key="5">
    <source>
        <dbReference type="ARBA" id="ARBA00048391"/>
    </source>
</evidence>
<evidence type="ECO:0000313" key="8">
    <source>
        <dbReference type="Proteomes" id="UP000005222"/>
    </source>
</evidence>
<evidence type="ECO:0000256" key="1">
    <source>
        <dbReference type="ARBA" id="ARBA00012771"/>
    </source>
</evidence>
<dbReference type="PANTHER" id="PTHR18895:SF74">
    <property type="entry name" value="MTRF1L RELEASE FACTOR GLUTAMINE METHYLTRANSFERASE"/>
    <property type="match status" value="1"/>
</dbReference>
<dbReference type="GO" id="GO:0032259">
    <property type="term" value="P:methylation"/>
    <property type="evidence" value="ECO:0007669"/>
    <property type="project" value="UniProtKB-KW"/>
</dbReference>
<dbReference type="PROSITE" id="PS00092">
    <property type="entry name" value="N6_MTASE"/>
    <property type="match status" value="1"/>
</dbReference>
<dbReference type="SUPFAM" id="SSF53335">
    <property type="entry name" value="S-adenosyl-L-methionine-dependent methyltransferases"/>
    <property type="match status" value="1"/>
</dbReference>
<evidence type="ECO:0000313" key="7">
    <source>
        <dbReference type="EMBL" id="CCE86450.1"/>
    </source>
</evidence>
<reference evidence="7 8" key="1">
    <citation type="journal article" date="2012" name="G3 (Bethesda)">
        <title>Pichia sorbitophila, an interspecies yeast hybrid reveals early steps of genome resolution following polyploidization.</title>
        <authorList>
            <person name="Leh Louis V."/>
            <person name="Despons L."/>
            <person name="Friedrich A."/>
            <person name="Martin T."/>
            <person name="Durrens P."/>
            <person name="Casaregola S."/>
            <person name="Neuveglise C."/>
            <person name="Fairhead C."/>
            <person name="Marck C."/>
            <person name="Cruz J.A."/>
            <person name="Straub M.L."/>
            <person name="Kugler V."/>
            <person name="Sacerdot C."/>
            <person name="Uzunov Z."/>
            <person name="Thierry A."/>
            <person name="Weiss S."/>
            <person name="Bleykasten C."/>
            <person name="De Montigny J."/>
            <person name="Jacques N."/>
            <person name="Jung P."/>
            <person name="Lemaire M."/>
            <person name="Mallet S."/>
            <person name="Morel G."/>
            <person name="Richard G.F."/>
            <person name="Sarkar A."/>
            <person name="Savel G."/>
            <person name="Schacherer J."/>
            <person name="Seret M.L."/>
            <person name="Talla E."/>
            <person name="Samson G."/>
            <person name="Jubin C."/>
            <person name="Poulain J."/>
            <person name="Vacherie B."/>
            <person name="Barbe V."/>
            <person name="Pelletier E."/>
            <person name="Sherman D.J."/>
            <person name="Westhof E."/>
            <person name="Weissenbach J."/>
            <person name="Baret P.V."/>
            <person name="Wincker P."/>
            <person name="Gaillardin C."/>
            <person name="Dujon B."/>
            <person name="Souciet J.L."/>
        </authorList>
    </citation>
    <scope>NUCLEOTIDE SEQUENCE [LARGE SCALE GENOMIC DNA]</scope>
    <source>
        <strain evidence="8">ATCC MYA-4447 / BCRC 22081 / CBS 7064 / NBRC 10061 / NRRL Y-12695</strain>
    </source>
</reference>
<dbReference type="AlphaFoldDB" id="G8Y0U7"/>
<keyword evidence="4" id="KW-0949">S-adenosyl-L-methionine</keyword>
<evidence type="ECO:0000256" key="3">
    <source>
        <dbReference type="ARBA" id="ARBA00022679"/>
    </source>
</evidence>
<comment type="catalytic activity">
    <reaction evidence="5">
        <text>L-glutaminyl-[peptide chain release factor] + S-adenosyl-L-methionine = N(5)-methyl-L-glutaminyl-[peptide chain release factor] + S-adenosyl-L-homocysteine + H(+)</text>
        <dbReference type="Rhea" id="RHEA:42896"/>
        <dbReference type="Rhea" id="RHEA-COMP:10271"/>
        <dbReference type="Rhea" id="RHEA-COMP:10272"/>
        <dbReference type="ChEBI" id="CHEBI:15378"/>
        <dbReference type="ChEBI" id="CHEBI:30011"/>
        <dbReference type="ChEBI" id="CHEBI:57856"/>
        <dbReference type="ChEBI" id="CHEBI:59789"/>
        <dbReference type="ChEBI" id="CHEBI:61891"/>
        <dbReference type="EC" id="2.1.1.297"/>
    </reaction>
</comment>
<name>G8Y0U7_PICSO</name>
<dbReference type="EC" id="2.1.1.297" evidence="1"/>
<dbReference type="OrthoDB" id="269872at2759"/>
<dbReference type="HOGENOM" id="CLU_018398_0_2_1"/>
<dbReference type="OMA" id="MPRIPYS"/>
<dbReference type="CDD" id="cd02440">
    <property type="entry name" value="AdoMet_MTases"/>
    <property type="match status" value="1"/>
</dbReference>
<keyword evidence="3" id="KW-0808">Transferase</keyword>
<dbReference type="Proteomes" id="UP000005222">
    <property type="component" value="Chromosome N"/>
</dbReference>
<gene>
    <name evidence="7" type="primary">Piso0_004940</name>
    <name evidence="7" type="ORF">GNLVRS01_PISO0N04435g</name>
</gene>
<dbReference type="InterPro" id="IPR002052">
    <property type="entry name" value="DNA_methylase_N6_adenine_CS"/>
</dbReference>
<dbReference type="InterPro" id="IPR007848">
    <property type="entry name" value="Small_mtfrase_dom"/>
</dbReference>